<protein>
    <submittedName>
        <fullName evidence="2">Protein kinase protein with adenine nucleotidealpha hydrolases-like domain</fullName>
    </submittedName>
</protein>
<name>A0A5A7QT97_STRAF</name>
<feature type="compositionally biased region" description="Acidic residues" evidence="1">
    <location>
        <begin position="101"/>
        <end position="121"/>
    </location>
</feature>
<keyword evidence="3" id="KW-1185">Reference proteome</keyword>
<proteinExistence type="predicted"/>
<reference evidence="3" key="1">
    <citation type="journal article" date="2019" name="Curr. Biol.">
        <title>Genome Sequence of Striga asiatica Provides Insight into the Evolution of Plant Parasitism.</title>
        <authorList>
            <person name="Yoshida S."/>
            <person name="Kim S."/>
            <person name="Wafula E.K."/>
            <person name="Tanskanen J."/>
            <person name="Kim Y.M."/>
            <person name="Honaas L."/>
            <person name="Yang Z."/>
            <person name="Spallek T."/>
            <person name="Conn C.E."/>
            <person name="Ichihashi Y."/>
            <person name="Cheong K."/>
            <person name="Cui S."/>
            <person name="Der J.P."/>
            <person name="Gundlach H."/>
            <person name="Jiao Y."/>
            <person name="Hori C."/>
            <person name="Ishida J.K."/>
            <person name="Kasahara H."/>
            <person name="Kiba T."/>
            <person name="Kim M.S."/>
            <person name="Koo N."/>
            <person name="Laohavisit A."/>
            <person name="Lee Y.H."/>
            <person name="Lumba S."/>
            <person name="McCourt P."/>
            <person name="Mortimer J.C."/>
            <person name="Mutuku J.M."/>
            <person name="Nomura T."/>
            <person name="Sasaki-Sekimoto Y."/>
            <person name="Seto Y."/>
            <person name="Wang Y."/>
            <person name="Wakatake T."/>
            <person name="Sakakibara H."/>
            <person name="Demura T."/>
            <person name="Yamaguchi S."/>
            <person name="Yoneyama K."/>
            <person name="Manabe R.I."/>
            <person name="Nelson D.C."/>
            <person name="Schulman A.H."/>
            <person name="Timko M.P."/>
            <person name="dePamphilis C.W."/>
            <person name="Choi D."/>
            <person name="Shirasu K."/>
        </authorList>
    </citation>
    <scope>NUCLEOTIDE SEQUENCE [LARGE SCALE GENOMIC DNA]</scope>
    <source>
        <strain evidence="3">cv. UVA1</strain>
    </source>
</reference>
<accession>A0A5A7QT97</accession>
<evidence type="ECO:0000313" key="3">
    <source>
        <dbReference type="Proteomes" id="UP000325081"/>
    </source>
</evidence>
<feature type="non-terminal residue" evidence="2">
    <location>
        <position position="1"/>
    </location>
</feature>
<keyword evidence="2" id="KW-0378">Hydrolase</keyword>
<sequence length="217" mass="23820">LKQKSRRKRTAGGLPPQTPLRLLVGDQIIRPPHGAMNQHRPDPDEQRRQDVGGGVRQQQDDHRRHGERDQDHPICDQSTEHLERLVPEKVEEQPGRHHRDEDDERDWVPEEAEEQDAEDDDGVVHPEVGEVLPHARRRLAGGSREAEAAAVEHLAPGAAGAEAGLDAVLGARDVLKVCRGAGGGGGRRDGAVRRHFSAAEMRNLGAGLKGGFFNELN</sequence>
<dbReference type="Proteomes" id="UP000325081">
    <property type="component" value="Unassembled WGS sequence"/>
</dbReference>
<dbReference type="GO" id="GO:0016301">
    <property type="term" value="F:kinase activity"/>
    <property type="evidence" value="ECO:0007669"/>
    <property type="project" value="UniProtKB-KW"/>
</dbReference>
<dbReference type="AlphaFoldDB" id="A0A5A7QT97"/>
<feature type="compositionally biased region" description="Basic and acidic residues" evidence="1">
    <location>
        <begin position="39"/>
        <end position="50"/>
    </location>
</feature>
<feature type="compositionally biased region" description="Basic and acidic residues" evidence="1">
    <location>
        <begin position="58"/>
        <end position="100"/>
    </location>
</feature>
<keyword evidence="2" id="KW-0808">Transferase</keyword>
<gene>
    <name evidence="2" type="ORF">STAS_24764</name>
</gene>
<feature type="region of interest" description="Disordered" evidence="1">
    <location>
        <begin position="1"/>
        <end position="121"/>
    </location>
</feature>
<evidence type="ECO:0000256" key="1">
    <source>
        <dbReference type="SAM" id="MobiDB-lite"/>
    </source>
</evidence>
<organism evidence="2 3">
    <name type="scientific">Striga asiatica</name>
    <name type="common">Asiatic witchweed</name>
    <name type="synonym">Buchnera asiatica</name>
    <dbReference type="NCBI Taxonomy" id="4170"/>
    <lineage>
        <taxon>Eukaryota</taxon>
        <taxon>Viridiplantae</taxon>
        <taxon>Streptophyta</taxon>
        <taxon>Embryophyta</taxon>
        <taxon>Tracheophyta</taxon>
        <taxon>Spermatophyta</taxon>
        <taxon>Magnoliopsida</taxon>
        <taxon>eudicotyledons</taxon>
        <taxon>Gunneridae</taxon>
        <taxon>Pentapetalae</taxon>
        <taxon>asterids</taxon>
        <taxon>lamiids</taxon>
        <taxon>Lamiales</taxon>
        <taxon>Orobanchaceae</taxon>
        <taxon>Buchnereae</taxon>
        <taxon>Striga</taxon>
    </lineage>
</organism>
<dbReference type="GO" id="GO:0016787">
    <property type="term" value="F:hydrolase activity"/>
    <property type="evidence" value="ECO:0007669"/>
    <property type="project" value="UniProtKB-KW"/>
</dbReference>
<evidence type="ECO:0000313" key="2">
    <source>
        <dbReference type="EMBL" id="GER47647.1"/>
    </source>
</evidence>
<comment type="caution">
    <text evidence="2">The sequence shown here is derived from an EMBL/GenBank/DDBJ whole genome shotgun (WGS) entry which is preliminary data.</text>
</comment>
<dbReference type="EMBL" id="BKCP01007979">
    <property type="protein sequence ID" value="GER47647.1"/>
    <property type="molecule type" value="Genomic_DNA"/>
</dbReference>
<feature type="compositionally biased region" description="Basic residues" evidence="1">
    <location>
        <begin position="1"/>
        <end position="10"/>
    </location>
</feature>
<keyword evidence="2" id="KW-0418">Kinase</keyword>